<dbReference type="SUPFAM" id="SSF56349">
    <property type="entry name" value="DNA breaking-rejoining enzymes"/>
    <property type="match status" value="1"/>
</dbReference>
<dbReference type="Gene3D" id="1.10.150.130">
    <property type="match status" value="1"/>
</dbReference>
<dbReference type="InterPro" id="IPR013762">
    <property type="entry name" value="Integrase-like_cat_sf"/>
</dbReference>
<dbReference type="SUPFAM" id="SSF47823">
    <property type="entry name" value="lambda integrase-like, N-terminal domain"/>
    <property type="match status" value="1"/>
</dbReference>
<gene>
    <name evidence="3" type="ORF">PLOB_00047881</name>
</gene>
<dbReference type="Proteomes" id="UP001159405">
    <property type="component" value="Unassembled WGS sequence"/>
</dbReference>
<proteinExistence type="predicted"/>
<accession>A0ABN8N582</accession>
<evidence type="ECO:0000313" key="3">
    <source>
        <dbReference type="EMBL" id="CAH3041726.1"/>
    </source>
</evidence>
<dbReference type="InterPro" id="IPR011010">
    <property type="entry name" value="DNA_brk_join_enz"/>
</dbReference>
<reference evidence="3 4" key="1">
    <citation type="submission" date="2022-05" db="EMBL/GenBank/DDBJ databases">
        <authorList>
            <consortium name="Genoscope - CEA"/>
            <person name="William W."/>
        </authorList>
    </citation>
    <scope>NUCLEOTIDE SEQUENCE [LARGE SCALE GENOMIC DNA]</scope>
</reference>
<dbReference type="InterPro" id="IPR052925">
    <property type="entry name" value="Phage_Integrase-like_Recomb"/>
</dbReference>
<dbReference type="Gene3D" id="1.10.443.10">
    <property type="entry name" value="Intergrase catalytic core"/>
    <property type="match status" value="1"/>
</dbReference>
<evidence type="ECO:0000256" key="1">
    <source>
        <dbReference type="ARBA" id="ARBA00023125"/>
    </source>
</evidence>
<protein>
    <submittedName>
        <fullName evidence="3">Uncharacterized protein</fullName>
    </submittedName>
</protein>
<sequence>MKEHLHILALDIFQTAKDNKIDIDVEWIPRTQNERADYLIDCFASYKNSKVPRFYSKYFNPDSLGVDSLAFSWVGETYWLVPPVSLVKKVILHVCLCRCRGILVVPYWPSAHYWPLLVERGGVFKSFVSDCLYVENGKDSAHLKGPELRKLAADLPLRTIEEKAPSTTDRYSRAFQKFREWSSPYNEVVCLPSDEISVALYLESLIQGGSPYSSLESACYGINWAHNLYGFQSPCDSKLVKNVLEAAKRGLAKPVSKKEPVTPAMILDICNRFAGPNANLSDLRLATICVTACTAFLRYNELASLRCCDVSFCDSFVKIYVYKSKTDVNRDGAYVLLAKKGYVSCPFNLLRRYVSAANLDLSPSLPFFRSLYFHKATSTYSLRS</sequence>
<dbReference type="PANTHER" id="PTHR34605">
    <property type="entry name" value="PHAGE_INTEGRASE DOMAIN-CONTAINING PROTEIN"/>
    <property type="match status" value="1"/>
</dbReference>
<dbReference type="InterPro" id="IPR010998">
    <property type="entry name" value="Integrase_recombinase_N"/>
</dbReference>
<keyword evidence="4" id="KW-1185">Reference proteome</keyword>
<dbReference type="PANTHER" id="PTHR34605:SF6">
    <property type="entry name" value="TYR RECOMBINASE DOMAIN-CONTAINING PROTEIN"/>
    <property type="match status" value="1"/>
</dbReference>
<keyword evidence="2" id="KW-0233">DNA recombination</keyword>
<name>A0ABN8N582_9CNID</name>
<evidence type="ECO:0000313" key="4">
    <source>
        <dbReference type="Proteomes" id="UP001159405"/>
    </source>
</evidence>
<organism evidence="3 4">
    <name type="scientific">Porites lobata</name>
    <dbReference type="NCBI Taxonomy" id="104759"/>
    <lineage>
        <taxon>Eukaryota</taxon>
        <taxon>Metazoa</taxon>
        <taxon>Cnidaria</taxon>
        <taxon>Anthozoa</taxon>
        <taxon>Hexacorallia</taxon>
        <taxon>Scleractinia</taxon>
        <taxon>Fungiina</taxon>
        <taxon>Poritidae</taxon>
        <taxon>Porites</taxon>
    </lineage>
</organism>
<dbReference type="EMBL" id="CALNXK010000009">
    <property type="protein sequence ID" value="CAH3041726.1"/>
    <property type="molecule type" value="Genomic_DNA"/>
</dbReference>
<comment type="caution">
    <text evidence="3">The sequence shown here is derived from an EMBL/GenBank/DDBJ whole genome shotgun (WGS) entry which is preliminary data.</text>
</comment>
<evidence type="ECO:0000256" key="2">
    <source>
        <dbReference type="ARBA" id="ARBA00023172"/>
    </source>
</evidence>
<feature type="non-terminal residue" evidence="3">
    <location>
        <position position="384"/>
    </location>
</feature>
<keyword evidence="1" id="KW-0238">DNA-binding</keyword>